<sequence length="55" mass="6430">MSEIIYKPIMESGVNVSETYSICIDKCIKLENGEEQGEQFVMRYKKELKVNKKDL</sequence>
<evidence type="ECO:0000313" key="2">
    <source>
        <dbReference type="Proteomes" id="UP000659496"/>
    </source>
</evidence>
<organism evidence="1 2">
    <name type="scientific">Sporosarcina gallistercoris</name>
    <dbReference type="NCBI Taxonomy" id="2762245"/>
    <lineage>
        <taxon>Bacteria</taxon>
        <taxon>Bacillati</taxon>
        <taxon>Bacillota</taxon>
        <taxon>Bacilli</taxon>
        <taxon>Bacillales</taxon>
        <taxon>Caryophanaceae</taxon>
        <taxon>Sporosarcina</taxon>
    </lineage>
</organism>
<comment type="caution">
    <text evidence="1">The sequence shown here is derived from an EMBL/GenBank/DDBJ whole genome shotgun (WGS) entry which is preliminary data.</text>
</comment>
<dbReference type="RefSeq" id="WP_191690505.1">
    <property type="nucleotide sequence ID" value="NZ_JACSQY010000008.1"/>
</dbReference>
<evidence type="ECO:0000313" key="1">
    <source>
        <dbReference type="EMBL" id="MBD7908902.1"/>
    </source>
</evidence>
<name>A0ABR8PL63_9BACL</name>
<dbReference type="EMBL" id="JACSQY010000008">
    <property type="protein sequence ID" value="MBD7908902.1"/>
    <property type="molecule type" value="Genomic_DNA"/>
</dbReference>
<accession>A0ABR8PL63</accession>
<protein>
    <submittedName>
        <fullName evidence="1">Uncharacterized protein</fullName>
    </submittedName>
</protein>
<proteinExistence type="predicted"/>
<keyword evidence="2" id="KW-1185">Reference proteome</keyword>
<gene>
    <name evidence="1" type="ORF">H9659_11215</name>
</gene>
<dbReference type="Proteomes" id="UP000659496">
    <property type="component" value="Unassembled WGS sequence"/>
</dbReference>
<reference evidence="1 2" key="1">
    <citation type="submission" date="2020-08" db="EMBL/GenBank/DDBJ databases">
        <title>A Genomic Blueprint of the Chicken Gut Microbiome.</title>
        <authorList>
            <person name="Gilroy R."/>
            <person name="Ravi A."/>
            <person name="Getino M."/>
            <person name="Pursley I."/>
            <person name="Horton D.L."/>
            <person name="Alikhan N.-F."/>
            <person name="Baker D."/>
            <person name="Gharbi K."/>
            <person name="Hall N."/>
            <person name="Watson M."/>
            <person name="Adriaenssens E.M."/>
            <person name="Foster-Nyarko E."/>
            <person name="Jarju S."/>
            <person name="Secka A."/>
            <person name="Antonio M."/>
            <person name="Oren A."/>
            <person name="Chaudhuri R."/>
            <person name="La Ragione R.M."/>
            <person name="Hildebrand F."/>
            <person name="Pallen M.J."/>
        </authorList>
    </citation>
    <scope>NUCLEOTIDE SEQUENCE [LARGE SCALE GENOMIC DNA]</scope>
    <source>
        <strain evidence="1 2">Sa3CUA8</strain>
    </source>
</reference>